<sequence>MMRFSGKRGAKYYETRKACKRIHKAELVSWACNMLVKYGPLKFVDDGNAEELDHNYFLAIRSTYLTLHQGSKFIIKPYSPHRFERQFGYYQDVPGTLKYDTRAASLEEGLRYWHLCVLSKSSS</sequence>
<reference evidence="1" key="1">
    <citation type="submission" date="2020-06" db="EMBL/GenBank/DDBJ databases">
        <authorList>
            <person name="Li T."/>
            <person name="Hu X."/>
            <person name="Zhang T."/>
            <person name="Song X."/>
            <person name="Zhang H."/>
            <person name="Dai N."/>
            <person name="Sheng W."/>
            <person name="Hou X."/>
            <person name="Wei L."/>
        </authorList>
    </citation>
    <scope>NUCLEOTIDE SEQUENCE</scope>
    <source>
        <strain evidence="1">KEN8</strain>
        <tissue evidence="1">Leaf</tissue>
    </source>
</reference>
<organism evidence="1">
    <name type="scientific">Sesamum calycinum</name>
    <dbReference type="NCBI Taxonomy" id="2727403"/>
    <lineage>
        <taxon>Eukaryota</taxon>
        <taxon>Viridiplantae</taxon>
        <taxon>Streptophyta</taxon>
        <taxon>Embryophyta</taxon>
        <taxon>Tracheophyta</taxon>
        <taxon>Spermatophyta</taxon>
        <taxon>Magnoliopsida</taxon>
        <taxon>eudicotyledons</taxon>
        <taxon>Gunneridae</taxon>
        <taxon>Pentapetalae</taxon>
        <taxon>asterids</taxon>
        <taxon>lamiids</taxon>
        <taxon>Lamiales</taxon>
        <taxon>Pedaliaceae</taxon>
        <taxon>Sesamum</taxon>
    </lineage>
</organism>
<accession>A0AAW2IZV6</accession>
<gene>
    <name evidence="1" type="ORF">Scaly_2755100</name>
</gene>
<comment type="caution">
    <text evidence="1">The sequence shown here is derived from an EMBL/GenBank/DDBJ whole genome shotgun (WGS) entry which is preliminary data.</text>
</comment>
<reference evidence="1" key="2">
    <citation type="journal article" date="2024" name="Plant">
        <title>Genomic evolution and insights into agronomic trait innovations of Sesamum species.</title>
        <authorList>
            <person name="Miao H."/>
            <person name="Wang L."/>
            <person name="Qu L."/>
            <person name="Liu H."/>
            <person name="Sun Y."/>
            <person name="Le M."/>
            <person name="Wang Q."/>
            <person name="Wei S."/>
            <person name="Zheng Y."/>
            <person name="Lin W."/>
            <person name="Duan Y."/>
            <person name="Cao H."/>
            <person name="Xiong S."/>
            <person name="Wang X."/>
            <person name="Wei L."/>
            <person name="Li C."/>
            <person name="Ma Q."/>
            <person name="Ju M."/>
            <person name="Zhao R."/>
            <person name="Li G."/>
            <person name="Mu C."/>
            <person name="Tian Q."/>
            <person name="Mei H."/>
            <person name="Zhang T."/>
            <person name="Gao T."/>
            <person name="Zhang H."/>
        </authorList>
    </citation>
    <scope>NUCLEOTIDE SEQUENCE</scope>
    <source>
        <strain evidence="1">KEN8</strain>
    </source>
</reference>
<name>A0AAW2IZV6_9LAMI</name>
<protein>
    <submittedName>
        <fullName evidence="1">Uncharacterized protein</fullName>
    </submittedName>
</protein>
<dbReference type="PANTHER" id="PTHR36607:SF23">
    <property type="entry name" value="AMINOTRANSFERASE-LIKE PLANT MOBILE DOMAIN-CONTAINING PROTEIN"/>
    <property type="match status" value="1"/>
</dbReference>
<dbReference type="AlphaFoldDB" id="A0AAW2IZV6"/>
<proteinExistence type="predicted"/>
<dbReference type="PANTHER" id="PTHR36607">
    <property type="entry name" value="1,2-DIHYDROXY-3-KETO-5-METHYLTHIOPENTENE DIOXYGENASE 4"/>
    <property type="match status" value="1"/>
</dbReference>
<dbReference type="EMBL" id="JACGWM010001803">
    <property type="protein sequence ID" value="KAL0287735.1"/>
    <property type="molecule type" value="Genomic_DNA"/>
</dbReference>
<evidence type="ECO:0000313" key="1">
    <source>
        <dbReference type="EMBL" id="KAL0287735.1"/>
    </source>
</evidence>